<organism evidence="3">
    <name type="scientific">Dolosigranulum savutiense</name>
    <dbReference type="NCBI Taxonomy" id="3110288"/>
    <lineage>
        <taxon>Bacteria</taxon>
        <taxon>Bacillati</taxon>
        <taxon>Bacillota</taxon>
        <taxon>Bacilli</taxon>
        <taxon>Lactobacillales</taxon>
        <taxon>Carnobacteriaceae</taxon>
        <taxon>Dolosigranulum</taxon>
    </lineage>
</organism>
<dbReference type="PROSITE" id="PS50022">
    <property type="entry name" value="FA58C_3"/>
    <property type="match status" value="1"/>
</dbReference>
<dbReference type="PANTHER" id="PTHR13246:SF1">
    <property type="entry name" value="CYTOSOLIC ENDO-BETA-N-ACETYLGLUCOSAMINIDASE"/>
    <property type="match status" value="1"/>
</dbReference>
<dbReference type="RefSeq" id="WP_347297375.1">
    <property type="nucleotide sequence ID" value="NZ_CP142434.1"/>
</dbReference>
<dbReference type="Gene3D" id="2.60.40.3630">
    <property type="match status" value="1"/>
</dbReference>
<feature type="compositionally biased region" description="Acidic residues" evidence="1">
    <location>
        <begin position="1565"/>
        <end position="1603"/>
    </location>
</feature>
<name>A0AB74TVL6_9LACT</name>
<dbReference type="InterPro" id="IPR054110">
    <property type="entry name" value="EndoD-like_D2"/>
</dbReference>
<feature type="compositionally biased region" description="Acidic residues" evidence="1">
    <location>
        <begin position="1343"/>
        <end position="1380"/>
    </location>
</feature>
<dbReference type="GO" id="GO:0033925">
    <property type="term" value="F:mannosyl-glycoprotein endo-beta-N-acetylglucosaminidase activity"/>
    <property type="evidence" value="ECO:0007669"/>
    <property type="project" value="InterPro"/>
</dbReference>
<evidence type="ECO:0000313" key="3">
    <source>
        <dbReference type="EMBL" id="XBC47197.1"/>
    </source>
</evidence>
<sequence>MYSKEILDKIVNKQSSLKKSVIIGVSMSALVLGHINAEEVSAQTEELDISEVENKQLLGEEIQSKQNNINRPSDSKVGAVAIDNLTIGSKEQTNEETVEHSDQFSENSDENSPVELKSTDMIDSDKTSENIEEVNGDTNLNPVVADQQIPESEESQKTTKNSPAEENVDVLINKNELTPGQLEGKVKDRLIPKALKQGLEDILEWEAPSDEKHDIYRSTVPLKERKKGHKINELASEDAKVQSLAYPTPSNEAHSVTGGGEQGADVYAFDHWQYLDSFVDWGSLIPAPDITDEAHRNGVPVYGTIFFNWSTSSEDRERVKKFLQKDEDGTYPVARKLVELAQYYNFEGYFINQETSMPNNEGYSEEFDNFMRYAKEYAAEKDHKHFNFSWYDSMSEAGQRYHGDAVDGYNQFFMRKDEAGKNSVDEFFMNFNWRKSQVDKTVENMRELGRDPYDAYAGWELQKGGYTNTQQKVKDLVDEKGIPKLSLGLFVPDIVMGSVENFEDFHKKEQGFWTGFKGDPSTSDDSNAWSGIARFVVDKTPILEPLFHSTFNTGHGRGWYVDGKRVSNNAWNSRGVSSVMPTWRWWIQNKNAELKGSYDFDDAYNGGSSIKFSGKLNKDAQSDAMLYATNFTATEKTQLSVTHKGTNAGKVQIGVSSAKDYNENSFKYFDLDVNEKWGTSTVDLSELAGQQIYALKLRVTSGQAIDDYQLNLGALSITENNTRVEAPTNVKVIERQLMSSRQSEAIISYSKVEGAATYEVYQQVEEQWEFVNASSSNLMYLPRLKRTDQAEGVIQKLKVVAIGKNGLRSDETIFDYNWGLTVRDTTEATPDPANINLTAKVIGGKHIDLESTELSTEGPANILSGTINNTADKWYSDDRTDYLDIGFEDAKTVKRFVIEHAGAGGEDPRKQDPETGQWKGGSMNTKDFNLEYKDLETGAWKVAKEIRGNIDDVTDVELENPITAKEWRLNVLVRDNGTPWGGLRIYNWKMYDQIKEETNNVPMKNVVTLNTDGNHYEAVFREATPGHTIRLYADKEATKELASGTITATGALSLGFDLEEDNDSGLVYYRSQQEGKELSNILAVPYTKQQRTISELTLDTSNFKADVDYDQKWSFKDVKLTVSYEGDRADDVISLANPLVSLENFDPEAAGEQIVTVRYGNKKVTQTLPISRKNEPDWSQKVVASIEITTKPKHQYEVGEELNLSQGVATITYEDGTKRELSLDSEELERYDYDDFDLNKAGKYYLAFSIGGKWSDYLEIEVTKPTVNFQTLNQSRTQLEQLMERESFDSLSEALKNEVSTAISQAKELDGSTDTTQAVVDEKASELSRLITKVRQVMNPNPEDSDENDGQSEEMGQDGSEETPDQPEEPGTGEDDEEIEPGQPTPPIEEEQPKEVIKDYFKLIADFDGEQIVYDRKDSDVWLSVEQAREVYDQYLPEVVERDGKEYKRVDVTFTQSDEEAILTYVYRTDDYEPTPEPQPEIYAGDYEFELTLDGELSTETLTFASRDKALDFVATLNRLYKAAGYQLITQDNGLPGEYKISLSFEKVVQPEVTPELAPTPEPDVTPEDPTIEAQPEVEEEVEEPGTETEPEEEEVPEVEEQPTPELEQPSEPQKAPEDQLETVEATFAFTNKDGLVHRGSLGEFTNLEQAERRIRQYANELGYTLQNFRLVDGVFLADIEADLSEPLPEPEQPEETPAPKAEAAFEFTLENGSVHRGSLGEFTSLEQAERRIRHFANKQGYTLHNFRIEDGKFIADVTEAPQAASVSVWTLGVIGVTSLMSVLKKKD</sequence>
<dbReference type="InterPro" id="IPR000421">
    <property type="entry name" value="FA58C"/>
</dbReference>
<dbReference type="InterPro" id="IPR013783">
    <property type="entry name" value="Ig-like_fold"/>
</dbReference>
<feature type="region of interest" description="Disordered" evidence="1">
    <location>
        <begin position="1333"/>
        <end position="1394"/>
    </location>
</feature>
<dbReference type="Pfam" id="PF21910">
    <property type="entry name" value="GH85_C"/>
    <property type="match status" value="1"/>
</dbReference>
<feature type="region of interest" description="Disordered" evidence="1">
    <location>
        <begin position="1553"/>
        <end position="1620"/>
    </location>
</feature>
<dbReference type="EMBL" id="CP142436">
    <property type="protein sequence ID" value="XBC51299.1"/>
    <property type="molecule type" value="Genomic_DNA"/>
</dbReference>
<dbReference type="Pfam" id="PF07523">
    <property type="entry name" value="Big_3"/>
    <property type="match status" value="1"/>
</dbReference>
<dbReference type="GO" id="GO:0005829">
    <property type="term" value="C:cytosol"/>
    <property type="evidence" value="ECO:0007669"/>
    <property type="project" value="UniProtKB-SubCell"/>
</dbReference>
<evidence type="ECO:0000259" key="2">
    <source>
        <dbReference type="PROSITE" id="PS50022"/>
    </source>
</evidence>
<feature type="region of interest" description="Disordered" evidence="1">
    <location>
        <begin position="902"/>
        <end position="923"/>
    </location>
</feature>
<dbReference type="EMBL" id="CP142434">
    <property type="protein sequence ID" value="XBC47197.1"/>
    <property type="molecule type" value="Genomic_DNA"/>
</dbReference>
<proteinExistence type="predicted"/>
<dbReference type="InterPro" id="IPR032979">
    <property type="entry name" value="ENGase"/>
</dbReference>
<dbReference type="InterPro" id="IPR005201">
    <property type="entry name" value="TIM_ENGase"/>
</dbReference>
<feature type="compositionally biased region" description="Basic and acidic residues" evidence="1">
    <location>
        <begin position="117"/>
        <end position="129"/>
    </location>
</feature>
<dbReference type="PANTHER" id="PTHR13246">
    <property type="entry name" value="ENDO BETA N-ACETYLGLUCOSAMINIDASE"/>
    <property type="match status" value="1"/>
</dbReference>
<protein>
    <submittedName>
        <fullName evidence="3">Bacterial Ig-like domain-containing protein</fullName>
    </submittedName>
</protein>
<feature type="region of interest" description="Disordered" evidence="1">
    <location>
        <begin position="86"/>
        <end position="167"/>
    </location>
</feature>
<gene>
    <name evidence="4" type="ORF">VUQ07_08765</name>
    <name evidence="3" type="ORF">VUQ09_06300</name>
</gene>
<dbReference type="Gene3D" id="2.60.120.260">
    <property type="entry name" value="Galactose-binding domain-like"/>
    <property type="match status" value="2"/>
</dbReference>
<feature type="domain" description="F5/8 type C" evidence="2">
    <location>
        <begin position="829"/>
        <end position="993"/>
    </location>
</feature>
<evidence type="ECO:0000313" key="4">
    <source>
        <dbReference type="EMBL" id="XBC51299.1"/>
    </source>
</evidence>
<evidence type="ECO:0000256" key="1">
    <source>
        <dbReference type="SAM" id="MobiDB-lite"/>
    </source>
</evidence>
<accession>A0AB74TVL6</accession>
<dbReference type="InterPro" id="IPR022038">
    <property type="entry name" value="Ig-like_bact"/>
</dbReference>
<feature type="compositionally biased region" description="Low complexity" evidence="1">
    <location>
        <begin position="1604"/>
        <end position="1614"/>
    </location>
</feature>
<reference evidence="3" key="1">
    <citation type="submission" date="2023-12" db="EMBL/GenBank/DDBJ databases">
        <title>Dolosigranulum savutii sp. nov. isolated from human upper respiratory samples collected in Botswana.</title>
        <authorList>
            <person name="Kelly M.S."/>
        </authorList>
    </citation>
    <scope>NUCLEOTIDE SEQUENCE</scope>
    <source>
        <strain evidence="4">MSK211</strain>
        <strain evidence="3">MSK312</strain>
    </source>
</reference>
<dbReference type="Gene3D" id="2.60.40.10">
    <property type="entry name" value="Immunoglobulins"/>
    <property type="match status" value="1"/>
</dbReference>
<dbReference type="Pfam" id="PF03644">
    <property type="entry name" value="Glyco_hydro_85"/>
    <property type="match status" value="1"/>
</dbReference>
<dbReference type="Gene3D" id="3.20.20.80">
    <property type="entry name" value="Glycosidases"/>
    <property type="match status" value="1"/>
</dbReference>